<dbReference type="AlphaFoldDB" id="A0A5J4WS91"/>
<evidence type="ECO:0000313" key="1">
    <source>
        <dbReference type="EMBL" id="KAA6397781.1"/>
    </source>
</evidence>
<dbReference type="Proteomes" id="UP000324800">
    <property type="component" value="Unassembled WGS sequence"/>
</dbReference>
<sequence length="204" mass="23928">MNYTQPTDLASLAKDFGNQDIIEGSGLKANQSKGLFPYEGITYDNYNYELIKSQPFPIKAFDSLLKNKTITDDDYLLYLNDAQNYGTRWDYLQHYNELDTQIMIQPLDNYINWFYQYNVDMLSLMSLAANANAIKYAIAYKDFDLNVNYPQSQSKSKPFILSQSYWNSKVIGYNIQDKQKHHKTNNNVTINDQDYFKDLFERQS</sequence>
<accession>A0A5J4WS91</accession>
<reference evidence="1 2" key="1">
    <citation type="submission" date="2019-03" db="EMBL/GenBank/DDBJ databases">
        <title>Single cell metagenomics reveals metabolic interactions within the superorganism composed of flagellate Streblomastix strix and complex community of Bacteroidetes bacteria on its surface.</title>
        <authorList>
            <person name="Treitli S.C."/>
            <person name="Kolisko M."/>
            <person name="Husnik F."/>
            <person name="Keeling P."/>
            <person name="Hampl V."/>
        </authorList>
    </citation>
    <scope>NUCLEOTIDE SEQUENCE [LARGE SCALE GENOMIC DNA]</scope>
    <source>
        <strain evidence="1">ST1C</strain>
    </source>
</reference>
<dbReference type="EMBL" id="SNRW01001105">
    <property type="protein sequence ID" value="KAA6397781.1"/>
    <property type="molecule type" value="Genomic_DNA"/>
</dbReference>
<gene>
    <name evidence="1" type="ORF">EZS28_006695</name>
</gene>
<proteinExistence type="predicted"/>
<organism evidence="1 2">
    <name type="scientific">Streblomastix strix</name>
    <dbReference type="NCBI Taxonomy" id="222440"/>
    <lineage>
        <taxon>Eukaryota</taxon>
        <taxon>Metamonada</taxon>
        <taxon>Preaxostyla</taxon>
        <taxon>Oxymonadida</taxon>
        <taxon>Streblomastigidae</taxon>
        <taxon>Streblomastix</taxon>
    </lineage>
</organism>
<name>A0A5J4WS91_9EUKA</name>
<evidence type="ECO:0000313" key="2">
    <source>
        <dbReference type="Proteomes" id="UP000324800"/>
    </source>
</evidence>
<protein>
    <submittedName>
        <fullName evidence="1">Uncharacterized protein</fullName>
    </submittedName>
</protein>
<comment type="caution">
    <text evidence="1">The sequence shown here is derived from an EMBL/GenBank/DDBJ whole genome shotgun (WGS) entry which is preliminary data.</text>
</comment>